<keyword evidence="4" id="KW-0175">Coiled coil</keyword>
<evidence type="ECO:0000256" key="2">
    <source>
        <dbReference type="ARBA" id="ARBA00023125"/>
    </source>
</evidence>
<keyword evidence="2" id="KW-0238">DNA-binding</keyword>
<accession>M2NA44</accession>
<dbReference type="GeneID" id="19109607"/>
<dbReference type="Gene3D" id="3.30.160.60">
    <property type="entry name" value="Classic Zinc Finger"/>
    <property type="match status" value="1"/>
</dbReference>
<dbReference type="OMA" id="MENSNAM"/>
<evidence type="ECO:0000256" key="4">
    <source>
        <dbReference type="SAM" id="Coils"/>
    </source>
</evidence>
<dbReference type="PANTHER" id="PTHR11462">
    <property type="entry name" value="JUN TRANSCRIPTION FACTOR-RELATED"/>
    <property type="match status" value="1"/>
</dbReference>
<dbReference type="EMBL" id="KB445550">
    <property type="protein sequence ID" value="EMD01089.1"/>
    <property type="molecule type" value="Genomic_DNA"/>
</dbReference>
<reference evidence="6 7" key="1">
    <citation type="journal article" date="2012" name="PLoS Pathog.">
        <title>Diverse lifestyles and strategies of plant pathogenesis encoded in the genomes of eighteen Dothideomycetes fungi.</title>
        <authorList>
            <person name="Ohm R.A."/>
            <person name="Feau N."/>
            <person name="Henrissat B."/>
            <person name="Schoch C.L."/>
            <person name="Horwitz B.A."/>
            <person name="Barry K.W."/>
            <person name="Condon B.J."/>
            <person name="Copeland A.C."/>
            <person name="Dhillon B."/>
            <person name="Glaser F."/>
            <person name="Hesse C.N."/>
            <person name="Kosti I."/>
            <person name="LaButti K."/>
            <person name="Lindquist E.A."/>
            <person name="Lucas S."/>
            <person name="Salamov A.A."/>
            <person name="Bradshaw R.E."/>
            <person name="Ciuffetti L."/>
            <person name="Hamelin R.C."/>
            <person name="Kema G.H.J."/>
            <person name="Lawrence C."/>
            <person name="Scott J.A."/>
            <person name="Spatafora J.W."/>
            <person name="Turgeon B.G."/>
            <person name="de Wit P.J.G.M."/>
            <person name="Zhong S."/>
            <person name="Goodwin S.B."/>
            <person name="Grigoriev I.V."/>
        </authorList>
    </citation>
    <scope>NUCLEOTIDE SEQUENCE [LARGE SCALE GENOMIC DNA]</scope>
    <source>
        <strain evidence="6 7">UAMH 10762</strain>
    </source>
</reference>
<dbReference type="GO" id="GO:0000978">
    <property type="term" value="F:RNA polymerase II cis-regulatory region sequence-specific DNA binding"/>
    <property type="evidence" value="ECO:0007669"/>
    <property type="project" value="TreeGrafter"/>
</dbReference>
<dbReference type="OrthoDB" id="5419235at2759"/>
<dbReference type="InterPro" id="IPR050946">
    <property type="entry name" value="AP-1_TF_bZIP"/>
</dbReference>
<dbReference type="PROSITE" id="PS50217">
    <property type="entry name" value="BZIP"/>
    <property type="match status" value="1"/>
</dbReference>
<dbReference type="SMART" id="SM00338">
    <property type="entry name" value="BRLZ"/>
    <property type="match status" value="1"/>
</dbReference>
<organism evidence="6 7">
    <name type="scientific">Baudoinia panamericana (strain UAMH 10762)</name>
    <name type="common">Angels' share fungus</name>
    <name type="synonym">Baudoinia compniacensis (strain UAMH 10762)</name>
    <dbReference type="NCBI Taxonomy" id="717646"/>
    <lineage>
        <taxon>Eukaryota</taxon>
        <taxon>Fungi</taxon>
        <taxon>Dikarya</taxon>
        <taxon>Ascomycota</taxon>
        <taxon>Pezizomycotina</taxon>
        <taxon>Dothideomycetes</taxon>
        <taxon>Dothideomycetidae</taxon>
        <taxon>Mycosphaerellales</taxon>
        <taxon>Teratosphaeriaceae</taxon>
        <taxon>Baudoinia</taxon>
    </lineage>
</organism>
<evidence type="ECO:0000313" key="6">
    <source>
        <dbReference type="EMBL" id="EMD01089.1"/>
    </source>
</evidence>
<gene>
    <name evidence="6" type="ORF">BAUCODRAFT_194898</name>
</gene>
<keyword evidence="1" id="KW-0805">Transcription regulation</keyword>
<evidence type="ECO:0000256" key="1">
    <source>
        <dbReference type="ARBA" id="ARBA00023015"/>
    </source>
</evidence>
<feature type="domain" description="BZIP" evidence="5">
    <location>
        <begin position="215"/>
        <end position="272"/>
    </location>
</feature>
<dbReference type="HOGENOM" id="CLU_029566_1_1_1"/>
<dbReference type="Pfam" id="PF07716">
    <property type="entry name" value="bZIP_2"/>
    <property type="match status" value="1"/>
</dbReference>
<keyword evidence="7" id="KW-1185">Reference proteome</keyword>
<dbReference type="PANTHER" id="PTHR11462:SF35">
    <property type="entry name" value="TRANSCRIPTION FACTOR JRA"/>
    <property type="match status" value="1"/>
</dbReference>
<dbReference type="STRING" id="717646.M2NA44"/>
<evidence type="ECO:0000313" key="7">
    <source>
        <dbReference type="Proteomes" id="UP000011761"/>
    </source>
</evidence>
<sequence length="286" mass="30209">MGGEINVAYQGTFGDLAAGGDAGLFDMNEFNFGSLTNDTGAAEGFPTLDFTAINSGNATGTTVSPKDIFNNSSIPPSTSFTNLTTPGSTTLETPYDDYETSPLFNNDLQADGKESNWFSLFPDVDNSTALTGGAPLIRNESGSSVNKVLVHAGGEGIQRQRSSTGASPALALASPAVKPATPVIGAGAAAAASRKRAAKDLPPIWADENDQVGLKRARNTAAARKSRAKKVQEREELEGRISELEQKNVEVEERYAVLQRQYAALAARFERAHGSSMSVKEDEDSD</sequence>
<dbReference type="eggNOG" id="KOG0837">
    <property type="taxonomic scope" value="Eukaryota"/>
</dbReference>
<dbReference type="AlphaFoldDB" id="M2NA44"/>
<dbReference type="GO" id="GO:0000981">
    <property type="term" value="F:DNA-binding transcription factor activity, RNA polymerase II-specific"/>
    <property type="evidence" value="ECO:0007669"/>
    <property type="project" value="TreeGrafter"/>
</dbReference>
<name>M2NA44_BAUPA</name>
<dbReference type="InterPro" id="IPR046347">
    <property type="entry name" value="bZIP_sf"/>
</dbReference>
<dbReference type="GO" id="GO:1903833">
    <property type="term" value="P:positive regulation of cellular response to amino acid starvation"/>
    <property type="evidence" value="ECO:0007669"/>
    <property type="project" value="TreeGrafter"/>
</dbReference>
<dbReference type="KEGG" id="bcom:BAUCODRAFT_194898"/>
<evidence type="ECO:0000259" key="5">
    <source>
        <dbReference type="PROSITE" id="PS50217"/>
    </source>
</evidence>
<dbReference type="InterPro" id="IPR004827">
    <property type="entry name" value="bZIP"/>
</dbReference>
<dbReference type="CDD" id="cd12193">
    <property type="entry name" value="bZIP_GCN4"/>
    <property type="match status" value="1"/>
</dbReference>
<dbReference type="SUPFAM" id="SSF57959">
    <property type="entry name" value="Leucine zipper domain"/>
    <property type="match status" value="1"/>
</dbReference>
<dbReference type="PROSITE" id="PS00036">
    <property type="entry name" value="BZIP_BASIC"/>
    <property type="match status" value="1"/>
</dbReference>
<evidence type="ECO:0000256" key="3">
    <source>
        <dbReference type="ARBA" id="ARBA00023163"/>
    </source>
</evidence>
<dbReference type="GO" id="GO:0005667">
    <property type="term" value="C:transcription regulator complex"/>
    <property type="evidence" value="ECO:0007669"/>
    <property type="project" value="TreeGrafter"/>
</dbReference>
<feature type="coiled-coil region" evidence="4">
    <location>
        <begin position="214"/>
        <end position="268"/>
    </location>
</feature>
<keyword evidence="3" id="KW-0804">Transcription</keyword>
<proteinExistence type="predicted"/>
<protein>
    <recommendedName>
        <fullName evidence="5">BZIP domain-containing protein</fullName>
    </recommendedName>
</protein>
<dbReference type="Proteomes" id="UP000011761">
    <property type="component" value="Unassembled WGS sequence"/>
</dbReference>
<dbReference type="RefSeq" id="XP_007672273.1">
    <property type="nucleotide sequence ID" value="XM_007674083.1"/>
</dbReference>
<dbReference type="GO" id="GO:0001080">
    <property type="term" value="P:nitrogen catabolite activation of transcription from RNA polymerase II promoter"/>
    <property type="evidence" value="ECO:0007669"/>
    <property type="project" value="TreeGrafter"/>
</dbReference>